<sequence>MGKSHKASKNHPQLRSRTTRSSKGRLLSDPAENNQLLTEQLRSLGLYAAPTLGDGNCLFRALSDQLYGSPSKHHQLRAAICDWIESHKTRYAPFVEDERGLDVHLRCMRENATYGGHMELSAFAHMTKRNVKVVQPGLVYVIEWASGTDPSSPTFPSSPTTSDRKLRSDDRRASTSSSHSFDDEDGERSTVYVAYHDWEHFSSIRNLKGPHSGLPNVSETPAVPLPITAPLTPKKAREQERKEKEKERKTQKVKLKLKVSAPSPVKGPVSAVMRDVEGDDDDDDDPVEWAADAEDPTQVPLPCSRGISCERVPSRPPLPQSASSSAPNSTASTSSSSSASSSAPQTQSQLQLQPPQRTTRSPKRSFDESSASASASDTDDRHLVERGRDKRTRRNTGAGCDVLMASPPTPHPNPPEDADTPELSAPGSPSPSSSEASSLSRCSSAFGSPPPPPAAVDVLPIPSKKSKSRALHPHPMTAYERPLTRRQRKALGLPKLRPGLGSSPSPGAIERTGSAGTIVIPGGKFKRGGDGGVKVKVEEGEEAEWRRNGTGRVDVRGFRELKI</sequence>
<dbReference type="PANTHER" id="PTHR12419:SF7">
    <property type="entry name" value="OTU DOMAIN-CONTAINING PROTEIN 3"/>
    <property type="match status" value="1"/>
</dbReference>
<dbReference type="HOGENOM" id="CLU_519709_0_0_1"/>
<dbReference type="EMBL" id="DS547099">
    <property type="protein sequence ID" value="EDR09324.1"/>
    <property type="molecule type" value="Genomic_DNA"/>
</dbReference>
<dbReference type="InterPro" id="IPR003323">
    <property type="entry name" value="OTU_dom"/>
</dbReference>
<feature type="compositionally biased region" description="Low complexity" evidence="1">
    <location>
        <begin position="424"/>
        <end position="447"/>
    </location>
</feature>
<dbReference type="STRING" id="486041.B0D725"/>
<dbReference type="OrthoDB" id="415023at2759"/>
<dbReference type="InParanoid" id="B0D725"/>
<feature type="compositionally biased region" description="Basic and acidic residues" evidence="1">
    <location>
        <begin position="378"/>
        <end position="388"/>
    </location>
</feature>
<feature type="region of interest" description="Disordered" evidence="1">
    <location>
        <begin position="148"/>
        <end position="186"/>
    </location>
</feature>
<dbReference type="GO" id="GO:0016579">
    <property type="term" value="P:protein deubiquitination"/>
    <property type="evidence" value="ECO:0007669"/>
    <property type="project" value="TreeGrafter"/>
</dbReference>
<feature type="region of interest" description="Disordered" evidence="1">
    <location>
        <begin position="212"/>
        <end position="515"/>
    </location>
</feature>
<dbReference type="Pfam" id="PF02338">
    <property type="entry name" value="OTU"/>
    <property type="match status" value="1"/>
</dbReference>
<gene>
    <name evidence="3" type="ORF">LACBIDRAFT_293827</name>
</gene>
<feature type="domain" description="OTU" evidence="2">
    <location>
        <begin position="46"/>
        <end position="207"/>
    </location>
</feature>
<feature type="compositionally biased region" description="Low complexity" evidence="1">
    <location>
        <begin position="320"/>
        <end position="359"/>
    </location>
</feature>
<evidence type="ECO:0000256" key="1">
    <source>
        <dbReference type="SAM" id="MobiDB-lite"/>
    </source>
</evidence>
<dbReference type="RefSeq" id="XP_001879673.1">
    <property type="nucleotide sequence ID" value="XM_001879638.1"/>
</dbReference>
<organism evidence="4">
    <name type="scientific">Laccaria bicolor (strain S238N-H82 / ATCC MYA-4686)</name>
    <name type="common">Bicoloured deceiver</name>
    <name type="synonym">Laccaria laccata var. bicolor</name>
    <dbReference type="NCBI Taxonomy" id="486041"/>
    <lineage>
        <taxon>Eukaryota</taxon>
        <taxon>Fungi</taxon>
        <taxon>Dikarya</taxon>
        <taxon>Basidiomycota</taxon>
        <taxon>Agaricomycotina</taxon>
        <taxon>Agaricomycetes</taxon>
        <taxon>Agaricomycetidae</taxon>
        <taxon>Agaricales</taxon>
        <taxon>Agaricineae</taxon>
        <taxon>Hydnangiaceae</taxon>
        <taxon>Laccaria</taxon>
    </lineage>
</organism>
<protein>
    <submittedName>
        <fullName evidence="3">Predicted protein</fullName>
    </submittedName>
</protein>
<keyword evidence="4" id="KW-1185">Reference proteome</keyword>
<feature type="compositionally biased region" description="Low complexity" evidence="1">
    <location>
        <begin position="148"/>
        <end position="161"/>
    </location>
</feature>
<name>B0D725_LACBS</name>
<dbReference type="CDD" id="cd22756">
    <property type="entry name" value="OTU_OTUD3-like"/>
    <property type="match status" value="1"/>
</dbReference>
<dbReference type="GO" id="GO:0004843">
    <property type="term" value="F:cysteine-type deubiquitinase activity"/>
    <property type="evidence" value="ECO:0007669"/>
    <property type="project" value="TreeGrafter"/>
</dbReference>
<feature type="compositionally biased region" description="Basic and acidic residues" evidence="1">
    <location>
        <begin position="162"/>
        <end position="173"/>
    </location>
</feature>
<feature type="compositionally biased region" description="Acidic residues" evidence="1">
    <location>
        <begin position="277"/>
        <end position="295"/>
    </location>
</feature>
<dbReference type="SUPFAM" id="SSF54001">
    <property type="entry name" value="Cysteine proteinases"/>
    <property type="match status" value="1"/>
</dbReference>
<evidence type="ECO:0000313" key="3">
    <source>
        <dbReference type="EMBL" id="EDR09324.1"/>
    </source>
</evidence>
<dbReference type="Proteomes" id="UP000001194">
    <property type="component" value="Unassembled WGS sequence"/>
</dbReference>
<dbReference type="InterPro" id="IPR038765">
    <property type="entry name" value="Papain-like_cys_pep_sf"/>
</dbReference>
<evidence type="ECO:0000259" key="2">
    <source>
        <dbReference type="PROSITE" id="PS50802"/>
    </source>
</evidence>
<dbReference type="GeneID" id="6075411"/>
<accession>B0D725</accession>
<dbReference type="AlphaFoldDB" id="B0D725"/>
<dbReference type="Gene3D" id="3.90.70.80">
    <property type="match status" value="1"/>
</dbReference>
<evidence type="ECO:0000313" key="4">
    <source>
        <dbReference type="Proteomes" id="UP000001194"/>
    </source>
</evidence>
<feature type="region of interest" description="Disordered" evidence="1">
    <location>
        <begin position="1"/>
        <end position="32"/>
    </location>
</feature>
<dbReference type="KEGG" id="lbc:LACBIDRAFT_293827"/>
<proteinExistence type="predicted"/>
<dbReference type="PANTHER" id="PTHR12419">
    <property type="entry name" value="OTU DOMAIN CONTAINING PROTEIN"/>
    <property type="match status" value="1"/>
</dbReference>
<reference evidence="3 4" key="1">
    <citation type="journal article" date="2008" name="Nature">
        <title>The genome of Laccaria bicolor provides insights into mycorrhizal symbiosis.</title>
        <authorList>
            <person name="Martin F."/>
            <person name="Aerts A."/>
            <person name="Ahren D."/>
            <person name="Brun A."/>
            <person name="Danchin E.G.J."/>
            <person name="Duchaussoy F."/>
            <person name="Gibon J."/>
            <person name="Kohler A."/>
            <person name="Lindquist E."/>
            <person name="Pereda V."/>
            <person name="Salamov A."/>
            <person name="Shapiro H.J."/>
            <person name="Wuyts J."/>
            <person name="Blaudez D."/>
            <person name="Buee M."/>
            <person name="Brokstein P."/>
            <person name="Canbaeck B."/>
            <person name="Cohen D."/>
            <person name="Courty P.E."/>
            <person name="Coutinho P.M."/>
            <person name="Delaruelle C."/>
            <person name="Detter J.C."/>
            <person name="Deveau A."/>
            <person name="DiFazio S."/>
            <person name="Duplessis S."/>
            <person name="Fraissinet-Tachet L."/>
            <person name="Lucic E."/>
            <person name="Frey-Klett P."/>
            <person name="Fourrey C."/>
            <person name="Feussner I."/>
            <person name="Gay G."/>
            <person name="Grimwood J."/>
            <person name="Hoegger P.J."/>
            <person name="Jain P."/>
            <person name="Kilaru S."/>
            <person name="Labbe J."/>
            <person name="Lin Y.C."/>
            <person name="Legue V."/>
            <person name="Le Tacon F."/>
            <person name="Marmeisse R."/>
            <person name="Melayah D."/>
            <person name="Montanini B."/>
            <person name="Muratet M."/>
            <person name="Nehls U."/>
            <person name="Niculita-Hirzel H."/>
            <person name="Oudot-Le Secq M.P."/>
            <person name="Peter M."/>
            <person name="Quesneville H."/>
            <person name="Rajashekar B."/>
            <person name="Reich M."/>
            <person name="Rouhier N."/>
            <person name="Schmutz J."/>
            <person name="Yin T."/>
            <person name="Chalot M."/>
            <person name="Henrissat B."/>
            <person name="Kuees U."/>
            <person name="Lucas S."/>
            <person name="Van de Peer Y."/>
            <person name="Podila G.K."/>
            <person name="Polle A."/>
            <person name="Pukkila P.J."/>
            <person name="Richardson P.M."/>
            <person name="Rouze P."/>
            <person name="Sanders I.R."/>
            <person name="Stajich J.E."/>
            <person name="Tunlid A."/>
            <person name="Tuskan G."/>
            <person name="Grigoriev I.V."/>
        </authorList>
    </citation>
    <scope>NUCLEOTIDE SEQUENCE [LARGE SCALE GENOMIC DNA]</scope>
    <source>
        <strain evidence="4">S238N-H82 / ATCC MYA-4686</strain>
    </source>
</reference>
<dbReference type="InterPro" id="IPR050704">
    <property type="entry name" value="Peptidase_C85-like"/>
</dbReference>
<feature type="compositionally biased region" description="Basic and acidic residues" evidence="1">
    <location>
        <begin position="235"/>
        <end position="250"/>
    </location>
</feature>
<feature type="compositionally biased region" description="Basic residues" evidence="1">
    <location>
        <begin position="1"/>
        <end position="23"/>
    </location>
</feature>
<dbReference type="PROSITE" id="PS50802">
    <property type="entry name" value="OTU"/>
    <property type="match status" value="1"/>
</dbReference>